<keyword evidence="8 17" id="KW-0521">NADP</keyword>
<dbReference type="NCBIfam" id="TIGR00197">
    <property type="entry name" value="yjeF_nterm"/>
    <property type="match status" value="1"/>
</dbReference>
<comment type="cofactor">
    <cofactor evidence="17">
        <name>Mg(2+)</name>
        <dbReference type="ChEBI" id="CHEBI:18420"/>
    </cofactor>
</comment>
<gene>
    <name evidence="18" type="primary">nnrE</name>
    <name evidence="17" type="synonym">nnrD</name>
    <name evidence="22" type="ORF">AAV94_10880</name>
</gene>
<comment type="catalytic activity">
    <reaction evidence="1 18 19">
        <text>(6R)-NADHX = (6S)-NADHX</text>
        <dbReference type="Rhea" id="RHEA:32215"/>
        <dbReference type="ChEBI" id="CHEBI:64074"/>
        <dbReference type="ChEBI" id="CHEBI:64075"/>
        <dbReference type="EC" id="5.1.99.6"/>
    </reaction>
</comment>
<comment type="subunit">
    <text evidence="17">Homotetramer.</text>
</comment>
<organism evidence="22 23">
    <name type="scientific">Lampropedia cohaerens</name>
    <dbReference type="NCBI Taxonomy" id="1610491"/>
    <lineage>
        <taxon>Bacteria</taxon>
        <taxon>Pseudomonadati</taxon>
        <taxon>Pseudomonadota</taxon>
        <taxon>Betaproteobacteria</taxon>
        <taxon>Burkholderiales</taxon>
        <taxon>Comamonadaceae</taxon>
        <taxon>Lampropedia</taxon>
    </lineage>
</organism>
<dbReference type="GO" id="GO:0052856">
    <property type="term" value="F:NAD(P)HX epimerase activity"/>
    <property type="evidence" value="ECO:0007669"/>
    <property type="project" value="UniProtKB-UniRule"/>
</dbReference>
<evidence type="ECO:0000256" key="11">
    <source>
        <dbReference type="ARBA" id="ARBA00023235"/>
    </source>
</evidence>
<comment type="cofactor">
    <cofactor evidence="18 19">
        <name>K(+)</name>
        <dbReference type="ChEBI" id="CHEBI:29103"/>
    </cofactor>
    <text evidence="18 19">Binds 1 potassium ion per subunit.</text>
</comment>
<dbReference type="GO" id="GO:0046872">
    <property type="term" value="F:metal ion binding"/>
    <property type="evidence" value="ECO:0007669"/>
    <property type="project" value="UniProtKB-UniRule"/>
</dbReference>
<dbReference type="PANTHER" id="PTHR12592:SF0">
    <property type="entry name" value="ATP-DEPENDENT (S)-NAD(P)H-HYDRATE DEHYDRATASE"/>
    <property type="match status" value="1"/>
</dbReference>
<dbReference type="EC" id="5.1.99.6" evidence="19"/>
<comment type="similarity">
    <text evidence="4 19">In the C-terminal section; belongs to the NnrD/CARKD family.</text>
</comment>
<keyword evidence="11 18" id="KW-0413">Isomerase</keyword>
<dbReference type="NCBIfam" id="TIGR00196">
    <property type="entry name" value="yjeF_cterm"/>
    <property type="match status" value="1"/>
</dbReference>
<evidence type="ECO:0000256" key="16">
    <source>
        <dbReference type="ARBA" id="ARBA00049209"/>
    </source>
</evidence>
<evidence type="ECO:0000256" key="7">
    <source>
        <dbReference type="ARBA" id="ARBA00022840"/>
    </source>
</evidence>
<evidence type="ECO:0000256" key="18">
    <source>
        <dbReference type="HAMAP-Rule" id="MF_01966"/>
    </source>
</evidence>
<dbReference type="InterPro" id="IPR029056">
    <property type="entry name" value="Ribokinase-like"/>
</dbReference>
<dbReference type="PROSITE" id="PS01050">
    <property type="entry name" value="YJEF_C_2"/>
    <property type="match status" value="1"/>
</dbReference>
<dbReference type="Pfam" id="PF01256">
    <property type="entry name" value="Carb_kinase"/>
    <property type="match status" value="1"/>
</dbReference>
<evidence type="ECO:0000256" key="14">
    <source>
        <dbReference type="ARBA" id="ARBA00025153"/>
    </source>
</evidence>
<dbReference type="EMBL" id="LBNQ01000033">
    <property type="protein sequence ID" value="KKW67453.1"/>
    <property type="molecule type" value="Genomic_DNA"/>
</dbReference>
<evidence type="ECO:0000256" key="1">
    <source>
        <dbReference type="ARBA" id="ARBA00000013"/>
    </source>
</evidence>
<dbReference type="EC" id="4.2.1.136" evidence="19"/>
<evidence type="ECO:0000256" key="13">
    <source>
        <dbReference type="ARBA" id="ARBA00023268"/>
    </source>
</evidence>
<evidence type="ECO:0000256" key="17">
    <source>
        <dbReference type="HAMAP-Rule" id="MF_01965"/>
    </source>
</evidence>
<evidence type="ECO:0000313" key="23">
    <source>
        <dbReference type="Proteomes" id="UP000050580"/>
    </source>
</evidence>
<comment type="caution">
    <text evidence="22">The sequence shown here is derived from an EMBL/GenBank/DDBJ whole genome shotgun (WGS) entry which is preliminary data.</text>
</comment>
<accession>A0A0U1PY50</accession>
<feature type="binding site" evidence="18">
    <location>
        <begin position="47"/>
        <end position="51"/>
    </location>
    <ligand>
        <name>(6S)-NADPHX</name>
        <dbReference type="ChEBI" id="CHEBI:64076"/>
    </ligand>
</feature>
<feature type="binding site" evidence="18">
    <location>
        <position position="144"/>
    </location>
    <ligand>
        <name>K(+)</name>
        <dbReference type="ChEBI" id="CHEBI:29103"/>
    </ligand>
</feature>
<dbReference type="Proteomes" id="UP000050580">
    <property type="component" value="Unassembled WGS sequence"/>
</dbReference>
<feature type="binding site" evidence="17">
    <location>
        <position position="362"/>
    </location>
    <ligand>
        <name>(6S)-NADPHX</name>
        <dbReference type="ChEBI" id="CHEBI:64076"/>
    </ligand>
</feature>
<feature type="binding site" evidence="18">
    <location>
        <position position="48"/>
    </location>
    <ligand>
        <name>K(+)</name>
        <dbReference type="ChEBI" id="CHEBI:29103"/>
    </ligand>
</feature>
<comment type="function">
    <text evidence="18">Catalyzes the epimerization of the S- and R-forms of NAD(P)HX, a damaged form of NAD(P)H that is a result of enzymatic or heat-dependent hydration. This is a prerequisite for the S-specific NAD(P)H-hydrate dehydratase to allow the repair of both epimers of NAD(P)HX.</text>
</comment>
<keyword evidence="23" id="KW-1185">Reference proteome</keyword>
<evidence type="ECO:0000256" key="3">
    <source>
        <dbReference type="ARBA" id="ARBA00006001"/>
    </source>
</evidence>
<evidence type="ECO:0000259" key="20">
    <source>
        <dbReference type="PROSITE" id="PS51383"/>
    </source>
</evidence>
<dbReference type="InterPro" id="IPR004443">
    <property type="entry name" value="YjeF_N_dom"/>
</dbReference>
<dbReference type="SUPFAM" id="SSF64153">
    <property type="entry name" value="YjeF N-terminal domain-like"/>
    <property type="match status" value="1"/>
</dbReference>
<dbReference type="OrthoDB" id="9806925at2"/>
<evidence type="ECO:0000313" key="22">
    <source>
        <dbReference type="EMBL" id="KKW67453.1"/>
    </source>
</evidence>
<dbReference type="InterPro" id="IPR017953">
    <property type="entry name" value="Carbohydrate_kinase_pred_CS"/>
</dbReference>
<dbReference type="HAMAP" id="MF_01966">
    <property type="entry name" value="NADHX_epimerase"/>
    <property type="match status" value="1"/>
</dbReference>
<comment type="catalytic activity">
    <reaction evidence="2 18 19">
        <text>(6R)-NADPHX = (6S)-NADPHX</text>
        <dbReference type="Rhea" id="RHEA:32227"/>
        <dbReference type="ChEBI" id="CHEBI:64076"/>
        <dbReference type="ChEBI" id="CHEBI:64077"/>
        <dbReference type="EC" id="5.1.99.6"/>
    </reaction>
</comment>
<feature type="binding site" evidence="18">
    <location>
        <position position="108"/>
    </location>
    <ligand>
        <name>K(+)</name>
        <dbReference type="ChEBI" id="CHEBI:29103"/>
    </ligand>
</feature>
<dbReference type="HAMAP" id="MF_01965">
    <property type="entry name" value="NADHX_dehydratase"/>
    <property type="match status" value="1"/>
</dbReference>
<dbReference type="PROSITE" id="PS51385">
    <property type="entry name" value="YJEF_N"/>
    <property type="match status" value="1"/>
</dbReference>
<dbReference type="InterPro" id="IPR036652">
    <property type="entry name" value="YjeF_N_dom_sf"/>
</dbReference>
<comment type="similarity">
    <text evidence="18">Belongs to the NnrE/AIBP family.</text>
</comment>
<comment type="function">
    <text evidence="17">Catalyzes the dehydration of the S-form of NAD(P)HX at the expense of ADP, which is converted to AMP. Together with NAD(P)HX epimerase, which catalyzes the epimerization of the S- and R-forms, the enzyme allows the repair of both epimers of NAD(P)HX, a damaged form of NAD(P)H that is a result of enzymatic or heat-dependent hydration.</text>
</comment>
<name>A0A0U1PY50_9BURK</name>
<evidence type="ECO:0000256" key="9">
    <source>
        <dbReference type="ARBA" id="ARBA00022958"/>
    </source>
</evidence>
<dbReference type="GO" id="GO:0052855">
    <property type="term" value="F:ADP-dependent NAD(P)H-hydrate dehydratase activity"/>
    <property type="evidence" value="ECO:0007669"/>
    <property type="project" value="UniProtKB-UniRule"/>
</dbReference>
<comment type="function">
    <text evidence="14 19">Bifunctional enzyme that catalyzes the epimerization of the S- and R-forms of NAD(P)HX and the dehydration of the S-form of NAD(P)HX at the expense of ADP, which is converted to AMP. This allows the repair of both epimers of NAD(P)HX, a damaged form of NAD(P)H that is a result of enzymatic or heat-dependent hydration.</text>
</comment>
<protein>
    <recommendedName>
        <fullName evidence="19">Bifunctional NAD(P)H-hydrate repair enzyme</fullName>
    </recommendedName>
    <alternativeName>
        <fullName evidence="19">Nicotinamide nucleotide repair protein</fullName>
    </alternativeName>
    <domain>
        <recommendedName>
            <fullName evidence="19">ADP-dependent (S)-NAD(P)H-hydrate dehydratase</fullName>
            <ecNumber evidence="19">4.2.1.136</ecNumber>
        </recommendedName>
        <alternativeName>
            <fullName evidence="19">ADP-dependent NAD(P)HX dehydratase</fullName>
        </alternativeName>
    </domain>
    <domain>
        <recommendedName>
            <fullName evidence="19">NAD(P)H-hydrate epimerase</fullName>
            <ecNumber evidence="19">5.1.99.6</ecNumber>
        </recommendedName>
    </domain>
</protein>
<proteinExistence type="inferred from homology"/>
<evidence type="ECO:0000256" key="2">
    <source>
        <dbReference type="ARBA" id="ARBA00000909"/>
    </source>
</evidence>
<evidence type="ECO:0000256" key="6">
    <source>
        <dbReference type="ARBA" id="ARBA00022741"/>
    </source>
</evidence>
<evidence type="ECO:0000256" key="15">
    <source>
        <dbReference type="ARBA" id="ARBA00048238"/>
    </source>
</evidence>
<evidence type="ECO:0000256" key="8">
    <source>
        <dbReference type="ARBA" id="ARBA00022857"/>
    </source>
</evidence>
<dbReference type="InterPro" id="IPR000631">
    <property type="entry name" value="CARKD"/>
</dbReference>
<evidence type="ECO:0000256" key="10">
    <source>
        <dbReference type="ARBA" id="ARBA00023027"/>
    </source>
</evidence>
<keyword evidence="5 18" id="KW-0479">Metal-binding</keyword>
<dbReference type="InterPro" id="IPR030677">
    <property type="entry name" value="Nnr"/>
</dbReference>
<dbReference type="STRING" id="1610491.AAV94_10880"/>
<evidence type="ECO:0000256" key="12">
    <source>
        <dbReference type="ARBA" id="ARBA00023239"/>
    </source>
</evidence>
<comment type="similarity">
    <text evidence="17">Belongs to the NnrD/CARKD family.</text>
</comment>
<evidence type="ECO:0000259" key="21">
    <source>
        <dbReference type="PROSITE" id="PS51385"/>
    </source>
</evidence>
<dbReference type="Gene3D" id="3.40.50.10260">
    <property type="entry name" value="YjeF N-terminal domain"/>
    <property type="match status" value="1"/>
</dbReference>
<comment type="catalytic activity">
    <reaction evidence="15 17 19">
        <text>(6S)-NADHX + ADP = AMP + phosphate + NADH + H(+)</text>
        <dbReference type="Rhea" id="RHEA:32223"/>
        <dbReference type="ChEBI" id="CHEBI:15378"/>
        <dbReference type="ChEBI" id="CHEBI:43474"/>
        <dbReference type="ChEBI" id="CHEBI:57945"/>
        <dbReference type="ChEBI" id="CHEBI:64074"/>
        <dbReference type="ChEBI" id="CHEBI:456215"/>
        <dbReference type="ChEBI" id="CHEBI:456216"/>
        <dbReference type="EC" id="4.2.1.136"/>
    </reaction>
</comment>
<reference evidence="22 23" key="1">
    <citation type="submission" date="2015-05" db="EMBL/GenBank/DDBJ databases">
        <title>Draft genome sequence of Lampropedia sp. CT6, isolated from the microbial mat of a hot water spring, located at Manikaran, India.</title>
        <authorList>
            <person name="Tripathi C."/>
            <person name="Rani P."/>
            <person name="Mahato N.K."/>
            <person name="Lal R."/>
        </authorList>
    </citation>
    <scope>NUCLEOTIDE SEQUENCE [LARGE SCALE GENOMIC DNA]</scope>
    <source>
        <strain evidence="22 23">CT6</strain>
    </source>
</reference>
<feature type="binding site" evidence="18">
    <location>
        <begin position="112"/>
        <end position="118"/>
    </location>
    <ligand>
        <name>(6S)-NADPHX</name>
        <dbReference type="ChEBI" id="CHEBI:64076"/>
    </ligand>
</feature>
<dbReference type="Pfam" id="PF03853">
    <property type="entry name" value="YjeF_N"/>
    <property type="match status" value="1"/>
</dbReference>
<feature type="domain" description="YjeF C-terminal" evidence="20">
    <location>
        <begin position="208"/>
        <end position="478"/>
    </location>
</feature>
<keyword evidence="6 17" id="KW-0547">Nucleotide-binding</keyword>
<feature type="binding site" evidence="18">
    <location>
        <position position="141"/>
    </location>
    <ligand>
        <name>(6S)-NADPHX</name>
        <dbReference type="ChEBI" id="CHEBI:64076"/>
    </ligand>
</feature>
<dbReference type="CDD" id="cd01171">
    <property type="entry name" value="YXKO-related"/>
    <property type="match status" value="1"/>
</dbReference>
<evidence type="ECO:0000256" key="4">
    <source>
        <dbReference type="ARBA" id="ARBA00009524"/>
    </source>
</evidence>
<feature type="binding site" evidence="17">
    <location>
        <position position="424"/>
    </location>
    <ligand>
        <name>(6S)-NADPHX</name>
        <dbReference type="ChEBI" id="CHEBI:64076"/>
    </ligand>
</feature>
<feature type="domain" description="YjeF N-terminal" evidence="21">
    <location>
        <begin position="1"/>
        <end position="198"/>
    </location>
</feature>
<comment type="similarity">
    <text evidence="3 19">In the N-terminal section; belongs to the NnrE/AIBP family.</text>
</comment>
<keyword evidence="9 18" id="KW-0630">Potassium</keyword>
<keyword evidence="7 17" id="KW-0067">ATP-binding</keyword>
<dbReference type="SUPFAM" id="SSF53613">
    <property type="entry name" value="Ribokinase-like"/>
    <property type="match status" value="1"/>
</dbReference>
<feature type="binding site" evidence="17">
    <location>
        <position position="242"/>
    </location>
    <ligand>
        <name>(6S)-NADPHX</name>
        <dbReference type="ChEBI" id="CHEBI:64076"/>
    </ligand>
</feature>
<comment type="catalytic activity">
    <reaction evidence="16 17 19">
        <text>(6S)-NADPHX + ADP = AMP + phosphate + NADPH + H(+)</text>
        <dbReference type="Rhea" id="RHEA:32235"/>
        <dbReference type="ChEBI" id="CHEBI:15378"/>
        <dbReference type="ChEBI" id="CHEBI:43474"/>
        <dbReference type="ChEBI" id="CHEBI:57783"/>
        <dbReference type="ChEBI" id="CHEBI:64076"/>
        <dbReference type="ChEBI" id="CHEBI:456215"/>
        <dbReference type="ChEBI" id="CHEBI:456216"/>
        <dbReference type="EC" id="4.2.1.136"/>
    </reaction>
</comment>
<dbReference type="PIRSF" id="PIRSF017184">
    <property type="entry name" value="Nnr"/>
    <property type="match status" value="1"/>
</dbReference>
<keyword evidence="10 17" id="KW-0520">NAD</keyword>
<evidence type="ECO:0000256" key="19">
    <source>
        <dbReference type="PIRNR" id="PIRNR017184"/>
    </source>
</evidence>
<comment type="caution">
    <text evidence="18">Lacks conserved residue(s) required for the propagation of feature annotation.</text>
</comment>
<dbReference type="PATRIC" id="fig|1610491.3.peg.2311"/>
<feature type="binding site" evidence="17">
    <location>
        <position position="423"/>
    </location>
    <ligand>
        <name>AMP</name>
        <dbReference type="ChEBI" id="CHEBI:456215"/>
    </ligand>
</feature>
<keyword evidence="13" id="KW-0511">Multifunctional enzyme</keyword>
<keyword evidence="12 17" id="KW-0456">Lyase</keyword>
<dbReference type="GO" id="GO:0110051">
    <property type="term" value="P:metabolite repair"/>
    <property type="evidence" value="ECO:0007669"/>
    <property type="project" value="TreeGrafter"/>
</dbReference>
<dbReference type="AlphaFoldDB" id="A0A0U1PY50"/>
<dbReference type="GO" id="GO:0005524">
    <property type="term" value="F:ATP binding"/>
    <property type="evidence" value="ECO:0007669"/>
    <property type="project" value="UniProtKB-UniRule"/>
</dbReference>
<sequence>MAQADRAAMAAGIPGSRLMQRAGEAVARVVARRWQPCRVAVLCGPGNNGGDGWIAAAWLARHGWSVTVYALGSPAQLRGDARWAASQWPGPVRQGVPLDVPAHDLVIDALFGAGLTRALEGLAAQWLNAAAQAGMPICAVDVPSGLDGATGQTLGKVVPAAVTVTFARAKPGHWLLPGRSLCGELVVADIGIPDEVLSATGVQTWENAPGLWWPHMPRAHLQGHKYTRGHATILAGAQMTGAARLAARAAQRVGAGLVTVAAPPAAWPAVAPALESIMVQRLARRTDWQALLQDARRNAWLIGPGAGVSQTVVDAALDVLAQHRHLVLDADALTASASQARTLFAAIAASHAQGGQTVLTPHDGEFARLFSTEGSKLARASRAAHQAAAVVVLKGADTVIAAPDGRIAINTNAPPSLATAGSGDVLAGLITGLLAQGMPAFEAACAGVWLHGAAARAGGPCLVADDLPAWLADCLATWR</sequence>
<dbReference type="PROSITE" id="PS51383">
    <property type="entry name" value="YJEF_C_3"/>
    <property type="match status" value="1"/>
</dbReference>
<dbReference type="GO" id="GO:0046496">
    <property type="term" value="P:nicotinamide nucleotide metabolic process"/>
    <property type="evidence" value="ECO:0007669"/>
    <property type="project" value="UniProtKB-UniRule"/>
</dbReference>
<dbReference type="Gene3D" id="3.40.1190.20">
    <property type="match status" value="1"/>
</dbReference>
<dbReference type="PANTHER" id="PTHR12592">
    <property type="entry name" value="ATP-DEPENDENT (S)-NAD(P)H-HYDRATE DEHYDRATASE FAMILY MEMBER"/>
    <property type="match status" value="1"/>
</dbReference>
<feature type="binding site" evidence="17">
    <location>
        <position position="305"/>
    </location>
    <ligand>
        <name>(6S)-NADPHX</name>
        <dbReference type="ChEBI" id="CHEBI:64076"/>
    </ligand>
</feature>
<feature type="binding site" evidence="17">
    <location>
        <begin position="394"/>
        <end position="398"/>
    </location>
    <ligand>
        <name>AMP</name>
        <dbReference type="ChEBI" id="CHEBI:456215"/>
    </ligand>
</feature>
<evidence type="ECO:0000256" key="5">
    <source>
        <dbReference type="ARBA" id="ARBA00022723"/>
    </source>
</evidence>